<sequence>MSASFDLVAVFGSPSSNLCFSSSSSLFSAHCMRESLCCSPQQSALSLVPTVSMRLRPKRTSSGTAATDFSVLEFTILRVFLLRGKVLVGDYQRKGEKMAEPRKSISSNRENLSRKPRVKPPPSKPMRRVRIVCNDPYATDSSDDEAVVKRVKRIVREVCFPIGGSASKTPDLESSSIQESSSSERRLSSTLGKYRGVRQRKWGKWAAEIRDPVKQKRVWLGTYNTAEEASDAYERKRLEFDALTGNADGKTVFTMVVATDQQLTDAVSASEDSSGSVISLTSHASQNSSSSDLAVEAGKFEDALDEVMDDELAALARIGEEIELEFELDSLMMADDPLDDIVFGLNDLPICGFDAGDRAGALPDFSFDFNCVEAVSWMDEAAGPVMGGAAAPLNIACP</sequence>
<dbReference type="PANTHER" id="PTHR31194:SF62">
    <property type="entry name" value="ETHYLENE-RESPONSIVE TRANSCRIPTION FACTOR ERF118"/>
    <property type="match status" value="1"/>
</dbReference>
<reference evidence="8" key="1">
    <citation type="submission" date="2018-01" db="EMBL/GenBank/DDBJ databases">
        <authorList>
            <person name="Mao J.F."/>
        </authorList>
    </citation>
    <scope>NUCLEOTIDE SEQUENCE</scope>
    <source>
        <strain evidence="8">Huo1</strain>
        <tissue evidence="8">Leaf</tissue>
    </source>
</reference>
<keyword evidence="9" id="KW-1185">Reference proteome</keyword>
<keyword evidence="4" id="KW-0804">Transcription</keyword>
<evidence type="ECO:0000256" key="3">
    <source>
        <dbReference type="ARBA" id="ARBA00023125"/>
    </source>
</evidence>
<dbReference type="PROSITE" id="PS51032">
    <property type="entry name" value="AP2_ERF"/>
    <property type="match status" value="1"/>
</dbReference>
<dbReference type="Pfam" id="PF00847">
    <property type="entry name" value="AP2"/>
    <property type="match status" value="1"/>
</dbReference>
<evidence type="ECO:0000256" key="4">
    <source>
        <dbReference type="ARBA" id="ARBA00023163"/>
    </source>
</evidence>
<proteinExistence type="predicted"/>
<dbReference type="AlphaFoldDB" id="A0A8X8WMD7"/>
<dbReference type="EMBL" id="PNBA02000016">
    <property type="protein sequence ID" value="KAG6396639.1"/>
    <property type="molecule type" value="Genomic_DNA"/>
</dbReference>
<evidence type="ECO:0000256" key="1">
    <source>
        <dbReference type="ARBA" id="ARBA00004123"/>
    </source>
</evidence>
<comment type="caution">
    <text evidence="8">The sequence shown here is derived from an EMBL/GenBank/DDBJ whole genome shotgun (WGS) entry which is preliminary data.</text>
</comment>
<dbReference type="InterPro" id="IPR016177">
    <property type="entry name" value="DNA-bd_dom_sf"/>
</dbReference>
<accession>A0A8X8WMD7</accession>
<dbReference type="InterPro" id="IPR036955">
    <property type="entry name" value="AP2/ERF_dom_sf"/>
</dbReference>
<gene>
    <name evidence="8" type="ORF">SASPL_142794</name>
</gene>
<comment type="subcellular location">
    <subcellularLocation>
        <location evidence="1">Nucleus</location>
    </subcellularLocation>
</comment>
<dbReference type="SUPFAM" id="SSF54171">
    <property type="entry name" value="DNA-binding domain"/>
    <property type="match status" value="1"/>
</dbReference>
<evidence type="ECO:0000313" key="9">
    <source>
        <dbReference type="Proteomes" id="UP000298416"/>
    </source>
</evidence>
<evidence type="ECO:0000256" key="5">
    <source>
        <dbReference type="ARBA" id="ARBA00023242"/>
    </source>
</evidence>
<dbReference type="GO" id="GO:0003700">
    <property type="term" value="F:DNA-binding transcription factor activity"/>
    <property type="evidence" value="ECO:0007669"/>
    <property type="project" value="InterPro"/>
</dbReference>
<reference evidence="8" key="2">
    <citation type="submission" date="2020-08" db="EMBL/GenBank/DDBJ databases">
        <title>Plant Genome Project.</title>
        <authorList>
            <person name="Zhang R.-G."/>
        </authorList>
    </citation>
    <scope>NUCLEOTIDE SEQUENCE</scope>
    <source>
        <strain evidence="8">Huo1</strain>
        <tissue evidence="8">Leaf</tissue>
    </source>
</reference>
<dbReference type="GO" id="GO:0005634">
    <property type="term" value="C:nucleus"/>
    <property type="evidence" value="ECO:0007669"/>
    <property type="project" value="UniProtKB-SubCell"/>
</dbReference>
<keyword evidence="3" id="KW-0238">DNA-binding</keyword>
<dbReference type="PANTHER" id="PTHR31194">
    <property type="entry name" value="SHN SHINE , DNA BINDING / TRANSCRIPTION FACTOR"/>
    <property type="match status" value="1"/>
</dbReference>
<feature type="region of interest" description="Disordered" evidence="6">
    <location>
        <begin position="97"/>
        <end position="128"/>
    </location>
</feature>
<organism evidence="8">
    <name type="scientific">Salvia splendens</name>
    <name type="common">Scarlet sage</name>
    <dbReference type="NCBI Taxonomy" id="180675"/>
    <lineage>
        <taxon>Eukaryota</taxon>
        <taxon>Viridiplantae</taxon>
        <taxon>Streptophyta</taxon>
        <taxon>Embryophyta</taxon>
        <taxon>Tracheophyta</taxon>
        <taxon>Spermatophyta</taxon>
        <taxon>Magnoliopsida</taxon>
        <taxon>eudicotyledons</taxon>
        <taxon>Gunneridae</taxon>
        <taxon>Pentapetalae</taxon>
        <taxon>asterids</taxon>
        <taxon>lamiids</taxon>
        <taxon>Lamiales</taxon>
        <taxon>Lamiaceae</taxon>
        <taxon>Nepetoideae</taxon>
        <taxon>Mentheae</taxon>
        <taxon>Salviinae</taxon>
        <taxon>Salvia</taxon>
        <taxon>Salvia subgen. Calosphace</taxon>
        <taxon>core Calosphace</taxon>
    </lineage>
</organism>
<feature type="domain" description="AP2/ERF" evidence="7">
    <location>
        <begin position="193"/>
        <end position="254"/>
    </location>
</feature>
<dbReference type="Gene3D" id="3.30.730.10">
    <property type="entry name" value="AP2/ERF domain"/>
    <property type="match status" value="1"/>
</dbReference>
<name>A0A8X8WMD7_SALSN</name>
<dbReference type="InterPro" id="IPR050913">
    <property type="entry name" value="AP2/ERF_ERF"/>
</dbReference>
<feature type="region of interest" description="Disordered" evidence="6">
    <location>
        <begin position="168"/>
        <end position="188"/>
    </location>
</feature>
<dbReference type="CDD" id="cd00018">
    <property type="entry name" value="AP2"/>
    <property type="match status" value="1"/>
</dbReference>
<evidence type="ECO:0000313" key="8">
    <source>
        <dbReference type="EMBL" id="KAG6396639.1"/>
    </source>
</evidence>
<evidence type="ECO:0000259" key="7">
    <source>
        <dbReference type="PROSITE" id="PS51032"/>
    </source>
</evidence>
<dbReference type="SMART" id="SM00380">
    <property type="entry name" value="AP2"/>
    <property type="match status" value="1"/>
</dbReference>
<dbReference type="GO" id="GO:0003677">
    <property type="term" value="F:DNA binding"/>
    <property type="evidence" value="ECO:0007669"/>
    <property type="project" value="UniProtKB-KW"/>
</dbReference>
<evidence type="ECO:0000256" key="2">
    <source>
        <dbReference type="ARBA" id="ARBA00023015"/>
    </source>
</evidence>
<dbReference type="PRINTS" id="PR00367">
    <property type="entry name" value="ETHRSPELEMNT"/>
</dbReference>
<dbReference type="Proteomes" id="UP000298416">
    <property type="component" value="Unassembled WGS sequence"/>
</dbReference>
<keyword evidence="5" id="KW-0539">Nucleus</keyword>
<protein>
    <recommendedName>
        <fullName evidence="7">AP2/ERF domain-containing protein</fullName>
    </recommendedName>
</protein>
<keyword evidence="2" id="KW-0805">Transcription regulation</keyword>
<feature type="compositionally biased region" description="Low complexity" evidence="6">
    <location>
        <begin position="172"/>
        <end position="181"/>
    </location>
</feature>
<evidence type="ECO:0000256" key="6">
    <source>
        <dbReference type="SAM" id="MobiDB-lite"/>
    </source>
</evidence>
<dbReference type="InterPro" id="IPR001471">
    <property type="entry name" value="AP2/ERF_dom"/>
</dbReference>